<feature type="domain" description="Chitin-binding type-2" evidence="1">
    <location>
        <begin position="19"/>
        <end position="77"/>
    </location>
</feature>
<dbReference type="Proteomes" id="UP001292094">
    <property type="component" value="Unassembled WGS sequence"/>
</dbReference>
<accession>A0AAE1QQC6</accession>
<feature type="domain" description="Chitin-binding type-2" evidence="1">
    <location>
        <begin position="144"/>
        <end position="200"/>
    </location>
</feature>
<dbReference type="GO" id="GO:0005576">
    <property type="term" value="C:extracellular region"/>
    <property type="evidence" value="ECO:0007669"/>
    <property type="project" value="InterPro"/>
</dbReference>
<name>A0AAE1QQC6_9EUCA</name>
<sequence length="292" mass="32519">MKTTAAHTTSTCTNTDPCVLDCAGCENEELVHDPQDCHNYYMCLNGVAIPEIPLTCHDGDHFNYTTHQCVSGDECEGCLNASPVCHYQCKEDVYQYPTHGNQFNCSTYTNCNDNDNEIIPCPPEAPYYDGTSCQTDESKCCSCYPYCTTAMGNLVLDPSDCTKFYICTDLGIPEHFGTCKKGEYFDPMSEKCSTYVTCSTPSSCFNKVYPDGCIYRYTCQKFGVEAKCRNQCLKEFYSCTTDDIGHTVEPITCSGDLVFNPKNQLCIPVDDCPFPSSFMSLNTTMLSRRVLG</sequence>
<dbReference type="InterPro" id="IPR036508">
    <property type="entry name" value="Chitin-bd_dom_sf"/>
</dbReference>
<dbReference type="EMBL" id="JAWZYT010000013">
    <property type="protein sequence ID" value="KAK4329422.1"/>
    <property type="molecule type" value="Genomic_DNA"/>
</dbReference>
<reference evidence="2" key="1">
    <citation type="submission" date="2023-11" db="EMBL/GenBank/DDBJ databases">
        <title>Genome assemblies of two species of porcelain crab, Petrolisthes cinctipes and Petrolisthes manimaculis (Anomura: Porcellanidae).</title>
        <authorList>
            <person name="Angst P."/>
        </authorList>
    </citation>
    <scope>NUCLEOTIDE SEQUENCE</scope>
    <source>
        <strain evidence="2">PB745_02</strain>
        <tissue evidence="2">Gill</tissue>
    </source>
</reference>
<dbReference type="PROSITE" id="PS50940">
    <property type="entry name" value="CHIT_BIND_II"/>
    <property type="match status" value="2"/>
</dbReference>
<organism evidence="2 3">
    <name type="scientific">Petrolisthes manimaculis</name>
    <dbReference type="NCBI Taxonomy" id="1843537"/>
    <lineage>
        <taxon>Eukaryota</taxon>
        <taxon>Metazoa</taxon>
        <taxon>Ecdysozoa</taxon>
        <taxon>Arthropoda</taxon>
        <taxon>Crustacea</taxon>
        <taxon>Multicrustacea</taxon>
        <taxon>Malacostraca</taxon>
        <taxon>Eumalacostraca</taxon>
        <taxon>Eucarida</taxon>
        <taxon>Decapoda</taxon>
        <taxon>Pleocyemata</taxon>
        <taxon>Anomura</taxon>
        <taxon>Galatheoidea</taxon>
        <taxon>Porcellanidae</taxon>
        <taxon>Petrolisthes</taxon>
    </lineage>
</organism>
<proteinExistence type="predicted"/>
<evidence type="ECO:0000313" key="3">
    <source>
        <dbReference type="Proteomes" id="UP001292094"/>
    </source>
</evidence>
<dbReference type="SUPFAM" id="SSF57625">
    <property type="entry name" value="Invertebrate chitin-binding proteins"/>
    <property type="match status" value="1"/>
</dbReference>
<evidence type="ECO:0000313" key="2">
    <source>
        <dbReference type="EMBL" id="KAK4329422.1"/>
    </source>
</evidence>
<dbReference type="InterPro" id="IPR002557">
    <property type="entry name" value="Chitin-bd_dom"/>
</dbReference>
<dbReference type="SMART" id="SM00494">
    <property type="entry name" value="ChtBD2"/>
    <property type="match status" value="3"/>
</dbReference>
<keyword evidence="3" id="KW-1185">Reference proteome</keyword>
<dbReference type="Gene3D" id="2.170.140.10">
    <property type="entry name" value="Chitin binding domain"/>
    <property type="match status" value="2"/>
</dbReference>
<comment type="caution">
    <text evidence="2">The sequence shown here is derived from an EMBL/GenBank/DDBJ whole genome shotgun (WGS) entry which is preliminary data.</text>
</comment>
<protein>
    <recommendedName>
        <fullName evidence="1">Chitin-binding type-2 domain-containing protein</fullName>
    </recommendedName>
</protein>
<dbReference type="Pfam" id="PF01607">
    <property type="entry name" value="CBM_14"/>
    <property type="match status" value="2"/>
</dbReference>
<gene>
    <name evidence="2" type="ORF">Pmani_000180</name>
</gene>
<dbReference type="AlphaFoldDB" id="A0AAE1QQC6"/>
<evidence type="ECO:0000259" key="1">
    <source>
        <dbReference type="PROSITE" id="PS50940"/>
    </source>
</evidence>
<dbReference type="GO" id="GO:0008061">
    <property type="term" value="F:chitin binding"/>
    <property type="evidence" value="ECO:0007669"/>
    <property type="project" value="InterPro"/>
</dbReference>